<dbReference type="GO" id="GO:0070221">
    <property type="term" value="P:sulfide oxidation, using sulfide:quinone oxidoreductase"/>
    <property type="evidence" value="ECO:0007669"/>
    <property type="project" value="TreeGrafter"/>
</dbReference>
<dbReference type="HOGENOM" id="CLU_2346422_0_0_1"/>
<gene>
    <name evidence="1" type="ORF">BOTBODRAFT_513141</name>
</gene>
<dbReference type="Gene3D" id="3.50.50.60">
    <property type="entry name" value="FAD/NAD(P)-binding domain"/>
    <property type="match status" value="2"/>
</dbReference>
<dbReference type="InParanoid" id="A0A067N3Z9"/>
<proteinExistence type="predicted"/>
<name>A0A067N3Z9_BOTB1</name>
<dbReference type="GO" id="GO:0005739">
    <property type="term" value="C:mitochondrion"/>
    <property type="evidence" value="ECO:0007669"/>
    <property type="project" value="TreeGrafter"/>
</dbReference>
<evidence type="ECO:0000313" key="1">
    <source>
        <dbReference type="EMBL" id="KDQ18496.1"/>
    </source>
</evidence>
<protein>
    <recommendedName>
        <fullName evidence="3">FAD/NAD(P)-binding domain-containing protein</fullName>
    </recommendedName>
</protein>
<dbReference type="Proteomes" id="UP000027195">
    <property type="component" value="Unassembled WGS sequence"/>
</dbReference>
<dbReference type="GO" id="GO:0070224">
    <property type="term" value="F:sulfide:quinone oxidoreductase activity"/>
    <property type="evidence" value="ECO:0007669"/>
    <property type="project" value="TreeGrafter"/>
</dbReference>
<dbReference type="GO" id="GO:0071949">
    <property type="term" value="F:FAD binding"/>
    <property type="evidence" value="ECO:0007669"/>
    <property type="project" value="TreeGrafter"/>
</dbReference>
<keyword evidence="2" id="KW-1185">Reference proteome</keyword>
<dbReference type="STRING" id="930990.A0A067N3Z9"/>
<evidence type="ECO:0000313" key="2">
    <source>
        <dbReference type="Proteomes" id="UP000027195"/>
    </source>
</evidence>
<dbReference type="InterPro" id="IPR036188">
    <property type="entry name" value="FAD/NAD-bd_sf"/>
</dbReference>
<dbReference type="EMBL" id="KL198021">
    <property type="protein sequence ID" value="KDQ18496.1"/>
    <property type="molecule type" value="Genomic_DNA"/>
</dbReference>
<dbReference type="PANTHER" id="PTHR10632:SF2">
    <property type="entry name" value="SULFIDE:QUINONE OXIDOREDUCTASE, MITOCHONDRIAL"/>
    <property type="match status" value="1"/>
</dbReference>
<dbReference type="PANTHER" id="PTHR10632">
    <property type="entry name" value="SULFIDE:QUINONE OXIDOREDUCTASE"/>
    <property type="match status" value="1"/>
</dbReference>
<accession>A0A067N3Z9</accession>
<sequence>MDVSRGKHDLRRRLTSLIPSYIAHHSENVASFSPETSSLTTTSGAALSYDTLIVAAGLKINFEAIENLTNHSRIQHRASTQYTHTKRVIKCGAIDLL</sequence>
<organism evidence="1 2">
    <name type="scientific">Botryobasidium botryosum (strain FD-172 SS1)</name>
    <dbReference type="NCBI Taxonomy" id="930990"/>
    <lineage>
        <taxon>Eukaryota</taxon>
        <taxon>Fungi</taxon>
        <taxon>Dikarya</taxon>
        <taxon>Basidiomycota</taxon>
        <taxon>Agaricomycotina</taxon>
        <taxon>Agaricomycetes</taxon>
        <taxon>Cantharellales</taxon>
        <taxon>Botryobasidiaceae</taxon>
        <taxon>Botryobasidium</taxon>
    </lineage>
</organism>
<dbReference type="SUPFAM" id="SSF51905">
    <property type="entry name" value="FAD/NAD(P)-binding domain"/>
    <property type="match status" value="1"/>
</dbReference>
<dbReference type="InterPro" id="IPR015904">
    <property type="entry name" value="Sulphide_quinone_reductase"/>
</dbReference>
<dbReference type="OrthoDB" id="5376590at2759"/>
<evidence type="ECO:0008006" key="3">
    <source>
        <dbReference type="Google" id="ProtNLM"/>
    </source>
</evidence>
<dbReference type="AlphaFoldDB" id="A0A067N3Z9"/>
<reference evidence="2" key="1">
    <citation type="journal article" date="2014" name="Proc. Natl. Acad. Sci. U.S.A.">
        <title>Extensive sampling of basidiomycete genomes demonstrates inadequacy of the white-rot/brown-rot paradigm for wood decay fungi.</title>
        <authorList>
            <person name="Riley R."/>
            <person name="Salamov A.A."/>
            <person name="Brown D.W."/>
            <person name="Nagy L.G."/>
            <person name="Floudas D."/>
            <person name="Held B.W."/>
            <person name="Levasseur A."/>
            <person name="Lombard V."/>
            <person name="Morin E."/>
            <person name="Otillar R."/>
            <person name="Lindquist E.A."/>
            <person name="Sun H."/>
            <person name="LaButti K.M."/>
            <person name="Schmutz J."/>
            <person name="Jabbour D."/>
            <person name="Luo H."/>
            <person name="Baker S.E."/>
            <person name="Pisabarro A.G."/>
            <person name="Walton J.D."/>
            <person name="Blanchette R.A."/>
            <person name="Henrissat B."/>
            <person name="Martin F."/>
            <person name="Cullen D."/>
            <person name="Hibbett D.S."/>
            <person name="Grigoriev I.V."/>
        </authorList>
    </citation>
    <scope>NUCLEOTIDE SEQUENCE [LARGE SCALE GENOMIC DNA]</scope>
    <source>
        <strain evidence="2">FD-172 SS1</strain>
    </source>
</reference>